<dbReference type="AlphaFoldDB" id="R7S1L8"/>
<dbReference type="SUPFAM" id="SSF54373">
    <property type="entry name" value="FAD-linked reductases, C-terminal domain"/>
    <property type="match status" value="1"/>
</dbReference>
<dbReference type="Gene3D" id="3.50.50.60">
    <property type="entry name" value="FAD/NAD(P)-binding domain"/>
    <property type="match status" value="1"/>
</dbReference>
<protein>
    <submittedName>
        <fullName evidence="5">FAD/NAD(P)-binding domain-containing protein</fullName>
    </submittedName>
</protein>
<dbReference type="Pfam" id="PF01494">
    <property type="entry name" value="FAD_binding_3"/>
    <property type="match status" value="1"/>
</dbReference>
<dbReference type="PRINTS" id="PR00420">
    <property type="entry name" value="RNGMNOXGNASE"/>
</dbReference>
<keyword evidence="1" id="KW-0285">Flavoprotein</keyword>
<dbReference type="OrthoDB" id="417877at2759"/>
<dbReference type="GO" id="GO:0071949">
    <property type="term" value="F:FAD binding"/>
    <property type="evidence" value="ECO:0007669"/>
    <property type="project" value="InterPro"/>
</dbReference>
<sequence length="411" mass="44878">MGDTSQAQDTVVAIVGGGLGGVCTAVGLSRAGYTIHVFEKAASFAELGAGLSIGPNSMRALELLGLGSIFEAIAKISELNPLWFRVLDGRDGTHVTDLPSNVNIHFSSLVKKVENMQTANGAYARLAIERREHGQNPSRSEPDFFVASVVVGCDGIKSVVRESLGEQCGGRVRYTGTYMYRGLINMDDAVAAIGERARISTQRMGFDRQMSAIPIDGGKTLSVTAYVSDRSRDPDLREWGPTSWIVPGSTEEMLASFEDFGEDAKTLLKLVKKADKWALHELVPPERWTVGRVTLLGDAAHAGQPFNGQGVGQAFEDAYVLAELLALPECTPANVERFLLAYEDIRKDRSRVQQVTSREGGEIFQYCGPMGRDRAAIARVLRDRFDWLWMYDLTMDVELAKAKLKLAGVIV</sequence>
<dbReference type="RefSeq" id="XP_007388413.1">
    <property type="nucleotide sequence ID" value="XM_007388351.1"/>
</dbReference>
<gene>
    <name evidence="5" type="ORF">PUNSTDRAFT_47546</name>
</gene>
<keyword evidence="3" id="KW-0560">Oxidoreductase</keyword>
<evidence type="ECO:0000313" key="5">
    <source>
        <dbReference type="EMBL" id="EIN04270.1"/>
    </source>
</evidence>
<dbReference type="PANTHER" id="PTHR46720:SF3">
    <property type="entry name" value="FAD-BINDING DOMAIN-CONTAINING PROTEIN-RELATED"/>
    <property type="match status" value="1"/>
</dbReference>
<dbReference type="PANTHER" id="PTHR46720">
    <property type="entry name" value="HYDROXYLASE, PUTATIVE (AFU_ORTHOLOGUE AFUA_3G01460)-RELATED"/>
    <property type="match status" value="1"/>
</dbReference>
<accession>R7S1L8</accession>
<keyword evidence="6" id="KW-1185">Reference proteome</keyword>
<dbReference type="OMA" id="IPMEDAM"/>
<evidence type="ECO:0000256" key="3">
    <source>
        <dbReference type="ARBA" id="ARBA00023002"/>
    </source>
</evidence>
<keyword evidence="2" id="KW-0274">FAD</keyword>
<dbReference type="InterPro" id="IPR036188">
    <property type="entry name" value="FAD/NAD-bd_sf"/>
</dbReference>
<evidence type="ECO:0000256" key="2">
    <source>
        <dbReference type="ARBA" id="ARBA00022827"/>
    </source>
</evidence>
<name>R7S1L8_PUNST</name>
<feature type="domain" description="FAD-binding" evidence="4">
    <location>
        <begin position="10"/>
        <end position="350"/>
    </location>
</feature>
<dbReference type="GO" id="GO:0044550">
    <property type="term" value="P:secondary metabolite biosynthetic process"/>
    <property type="evidence" value="ECO:0007669"/>
    <property type="project" value="TreeGrafter"/>
</dbReference>
<dbReference type="eggNOG" id="KOG2614">
    <property type="taxonomic scope" value="Eukaryota"/>
</dbReference>
<organism evidence="5 6">
    <name type="scientific">Punctularia strigosozonata (strain HHB-11173)</name>
    <name type="common">White-rot fungus</name>
    <dbReference type="NCBI Taxonomy" id="741275"/>
    <lineage>
        <taxon>Eukaryota</taxon>
        <taxon>Fungi</taxon>
        <taxon>Dikarya</taxon>
        <taxon>Basidiomycota</taxon>
        <taxon>Agaricomycotina</taxon>
        <taxon>Agaricomycetes</taxon>
        <taxon>Corticiales</taxon>
        <taxon>Punctulariaceae</taxon>
        <taxon>Punctularia</taxon>
    </lineage>
</organism>
<dbReference type="KEGG" id="psq:PUNSTDRAFT_47546"/>
<evidence type="ECO:0000256" key="1">
    <source>
        <dbReference type="ARBA" id="ARBA00022630"/>
    </source>
</evidence>
<dbReference type="GeneID" id="18882894"/>
<dbReference type="HOGENOM" id="CLU_009665_6_3_1"/>
<evidence type="ECO:0000313" key="6">
    <source>
        <dbReference type="Proteomes" id="UP000054196"/>
    </source>
</evidence>
<dbReference type="InterPro" id="IPR051104">
    <property type="entry name" value="FAD_monoxygenase"/>
</dbReference>
<dbReference type="SUPFAM" id="SSF51905">
    <property type="entry name" value="FAD/NAD(P)-binding domain"/>
    <property type="match status" value="1"/>
</dbReference>
<evidence type="ECO:0000259" key="4">
    <source>
        <dbReference type="Pfam" id="PF01494"/>
    </source>
</evidence>
<dbReference type="Proteomes" id="UP000054196">
    <property type="component" value="Unassembled WGS sequence"/>
</dbReference>
<dbReference type="EMBL" id="JH687555">
    <property type="protein sequence ID" value="EIN04270.1"/>
    <property type="molecule type" value="Genomic_DNA"/>
</dbReference>
<dbReference type="GO" id="GO:0016491">
    <property type="term" value="F:oxidoreductase activity"/>
    <property type="evidence" value="ECO:0007669"/>
    <property type="project" value="UniProtKB-KW"/>
</dbReference>
<dbReference type="InterPro" id="IPR002938">
    <property type="entry name" value="FAD-bd"/>
</dbReference>
<reference evidence="6" key="1">
    <citation type="journal article" date="2012" name="Science">
        <title>The Paleozoic origin of enzymatic lignin decomposition reconstructed from 31 fungal genomes.</title>
        <authorList>
            <person name="Floudas D."/>
            <person name="Binder M."/>
            <person name="Riley R."/>
            <person name="Barry K."/>
            <person name="Blanchette R.A."/>
            <person name="Henrissat B."/>
            <person name="Martinez A.T."/>
            <person name="Otillar R."/>
            <person name="Spatafora J.W."/>
            <person name="Yadav J.S."/>
            <person name="Aerts A."/>
            <person name="Benoit I."/>
            <person name="Boyd A."/>
            <person name="Carlson A."/>
            <person name="Copeland A."/>
            <person name="Coutinho P.M."/>
            <person name="de Vries R.P."/>
            <person name="Ferreira P."/>
            <person name="Findley K."/>
            <person name="Foster B."/>
            <person name="Gaskell J."/>
            <person name="Glotzer D."/>
            <person name="Gorecki P."/>
            <person name="Heitman J."/>
            <person name="Hesse C."/>
            <person name="Hori C."/>
            <person name="Igarashi K."/>
            <person name="Jurgens J.A."/>
            <person name="Kallen N."/>
            <person name="Kersten P."/>
            <person name="Kohler A."/>
            <person name="Kuees U."/>
            <person name="Kumar T.K.A."/>
            <person name="Kuo A."/>
            <person name="LaButti K."/>
            <person name="Larrondo L.F."/>
            <person name="Lindquist E."/>
            <person name="Ling A."/>
            <person name="Lombard V."/>
            <person name="Lucas S."/>
            <person name="Lundell T."/>
            <person name="Martin R."/>
            <person name="McLaughlin D.J."/>
            <person name="Morgenstern I."/>
            <person name="Morin E."/>
            <person name="Murat C."/>
            <person name="Nagy L.G."/>
            <person name="Nolan M."/>
            <person name="Ohm R.A."/>
            <person name="Patyshakuliyeva A."/>
            <person name="Rokas A."/>
            <person name="Ruiz-Duenas F.J."/>
            <person name="Sabat G."/>
            <person name="Salamov A."/>
            <person name="Samejima M."/>
            <person name="Schmutz J."/>
            <person name="Slot J.C."/>
            <person name="St John F."/>
            <person name="Stenlid J."/>
            <person name="Sun H."/>
            <person name="Sun S."/>
            <person name="Syed K."/>
            <person name="Tsang A."/>
            <person name="Wiebenga A."/>
            <person name="Young D."/>
            <person name="Pisabarro A."/>
            <person name="Eastwood D.C."/>
            <person name="Martin F."/>
            <person name="Cullen D."/>
            <person name="Grigoriev I.V."/>
            <person name="Hibbett D.S."/>
        </authorList>
    </citation>
    <scope>NUCLEOTIDE SEQUENCE [LARGE SCALE GENOMIC DNA]</scope>
    <source>
        <strain evidence="6">HHB-11173 SS5</strain>
    </source>
</reference>
<proteinExistence type="predicted"/>